<dbReference type="InterPro" id="IPR036513">
    <property type="entry name" value="STAS_dom_sf"/>
</dbReference>
<evidence type="ECO:0000259" key="1">
    <source>
        <dbReference type="PROSITE" id="PS50801"/>
    </source>
</evidence>
<dbReference type="PANTHER" id="PTHR33495:SF13">
    <property type="entry name" value="ANTI-SIGMA-F FACTOR ANTAGONIST RSFB"/>
    <property type="match status" value="1"/>
</dbReference>
<feature type="domain" description="STAS" evidence="1">
    <location>
        <begin position="11"/>
        <end position="119"/>
    </location>
</feature>
<dbReference type="PROSITE" id="PS50801">
    <property type="entry name" value="STAS"/>
    <property type="match status" value="1"/>
</dbReference>
<gene>
    <name evidence="2" type="ORF">SAMN05216188_106296</name>
</gene>
<proteinExistence type="predicted"/>
<dbReference type="PANTHER" id="PTHR33495">
    <property type="entry name" value="ANTI-SIGMA FACTOR ANTAGONIST TM_1081-RELATED-RELATED"/>
    <property type="match status" value="1"/>
</dbReference>
<dbReference type="AlphaFoldDB" id="A0A1H9K4U7"/>
<dbReference type="InterPro" id="IPR002645">
    <property type="entry name" value="STAS_dom"/>
</dbReference>
<dbReference type="RefSeq" id="WP_089951603.1">
    <property type="nucleotide sequence ID" value="NZ_FOFR01000006.1"/>
</dbReference>
<dbReference type="SUPFAM" id="SSF52091">
    <property type="entry name" value="SpoIIaa-like"/>
    <property type="match status" value="1"/>
</dbReference>
<dbReference type="Gene3D" id="3.30.750.24">
    <property type="entry name" value="STAS domain"/>
    <property type="match status" value="1"/>
</dbReference>
<dbReference type="GO" id="GO:0043856">
    <property type="term" value="F:anti-sigma factor antagonist activity"/>
    <property type="evidence" value="ECO:0007669"/>
    <property type="project" value="TreeGrafter"/>
</dbReference>
<name>A0A1H9K4U7_9PSEU</name>
<evidence type="ECO:0000313" key="3">
    <source>
        <dbReference type="Proteomes" id="UP000199352"/>
    </source>
</evidence>
<evidence type="ECO:0000313" key="2">
    <source>
        <dbReference type="EMBL" id="SEQ94132.1"/>
    </source>
</evidence>
<dbReference type="Pfam" id="PF01740">
    <property type="entry name" value="STAS"/>
    <property type="match status" value="1"/>
</dbReference>
<dbReference type="OrthoDB" id="5194587at2"/>
<accession>A0A1H9K4U7</accession>
<protein>
    <submittedName>
        <fullName evidence="2">Anti-sigma-factor antagonist</fullName>
    </submittedName>
</protein>
<dbReference type="CDD" id="cd07043">
    <property type="entry name" value="STAS_anti-anti-sigma_factors"/>
    <property type="match status" value="1"/>
</dbReference>
<dbReference type="STRING" id="402600.SAMN05216188_106296"/>
<reference evidence="3" key="1">
    <citation type="submission" date="2016-10" db="EMBL/GenBank/DDBJ databases">
        <authorList>
            <person name="Varghese N."/>
            <person name="Submissions S."/>
        </authorList>
    </citation>
    <scope>NUCLEOTIDE SEQUENCE [LARGE SCALE GENOMIC DNA]</scope>
    <source>
        <strain evidence="3">CGMCC 4.3525</strain>
    </source>
</reference>
<dbReference type="Proteomes" id="UP000199352">
    <property type="component" value="Unassembled WGS sequence"/>
</dbReference>
<organism evidence="2 3">
    <name type="scientific">Lentzea xinjiangensis</name>
    <dbReference type="NCBI Taxonomy" id="402600"/>
    <lineage>
        <taxon>Bacteria</taxon>
        <taxon>Bacillati</taxon>
        <taxon>Actinomycetota</taxon>
        <taxon>Actinomycetes</taxon>
        <taxon>Pseudonocardiales</taxon>
        <taxon>Pseudonocardiaceae</taxon>
        <taxon>Lentzea</taxon>
    </lineage>
</organism>
<dbReference type="EMBL" id="FOFR01000006">
    <property type="protein sequence ID" value="SEQ94132.1"/>
    <property type="molecule type" value="Genomic_DNA"/>
</dbReference>
<keyword evidence="3" id="KW-1185">Reference proteome</keyword>
<sequence length="123" mass="12929">MGDGVQRPELARTEVLVDGGVVVVTMTGEVDLANTDQMRAALEAQLRSLPRGLVVDLALEFLGSSGLSMLVEVQRTAAREGVPLGVVASGRAALRTLELSGLDEALPMFGSVPEAVDSLRRND</sequence>